<dbReference type="CDD" id="cd00534">
    <property type="entry name" value="DHNA_DHNTPE"/>
    <property type="match status" value="1"/>
</dbReference>
<proteinExistence type="inferred from homology"/>
<evidence type="ECO:0000256" key="2">
    <source>
        <dbReference type="ARBA" id="ARBA00005013"/>
    </source>
</evidence>
<comment type="catalytic activity">
    <reaction evidence="1 6">
        <text>7,8-dihydroneopterin = 6-hydroxymethyl-7,8-dihydropterin + glycolaldehyde</text>
        <dbReference type="Rhea" id="RHEA:10540"/>
        <dbReference type="ChEBI" id="CHEBI:17001"/>
        <dbReference type="ChEBI" id="CHEBI:17071"/>
        <dbReference type="ChEBI" id="CHEBI:44841"/>
        <dbReference type="EC" id="4.1.2.25"/>
    </reaction>
</comment>
<dbReference type="Proteomes" id="UP000299367">
    <property type="component" value="Unassembled WGS sequence"/>
</dbReference>
<dbReference type="GO" id="GO:0046654">
    <property type="term" value="P:tetrahydrofolate biosynthetic process"/>
    <property type="evidence" value="ECO:0007669"/>
    <property type="project" value="UniProtKB-UniRule"/>
</dbReference>
<evidence type="ECO:0000256" key="4">
    <source>
        <dbReference type="ARBA" id="ARBA00022909"/>
    </source>
</evidence>
<dbReference type="InterPro" id="IPR006156">
    <property type="entry name" value="Dihydroneopterin_aldolase"/>
</dbReference>
<reference evidence="9" key="1">
    <citation type="submission" date="2019-02" db="EMBL/GenBank/DDBJ databases">
        <title>Draft genome sequence of Dolichospermum planctonicum NIES-80.</title>
        <authorList>
            <person name="Yamaguchi H."/>
            <person name="Suzuki S."/>
            <person name="Kawachi M."/>
        </authorList>
    </citation>
    <scope>NUCLEOTIDE SEQUENCE [LARGE SCALE GENOMIC DNA]</scope>
    <source>
        <strain evidence="9">NIES-80</strain>
    </source>
</reference>
<dbReference type="GO" id="GO:0004150">
    <property type="term" value="F:dihydroneopterin aldolase activity"/>
    <property type="evidence" value="ECO:0007669"/>
    <property type="project" value="UniProtKB-UniRule"/>
</dbReference>
<gene>
    <name evidence="8" type="ORF">NIES80_05780</name>
</gene>
<evidence type="ECO:0000259" key="7">
    <source>
        <dbReference type="SMART" id="SM00905"/>
    </source>
</evidence>
<dbReference type="NCBIfam" id="TIGR00526">
    <property type="entry name" value="folB_dom"/>
    <property type="match status" value="1"/>
</dbReference>
<evidence type="ECO:0000256" key="6">
    <source>
        <dbReference type="RuleBase" id="RU362079"/>
    </source>
</evidence>
<comment type="similarity">
    <text evidence="3 6">Belongs to the DHNA family.</text>
</comment>
<comment type="caution">
    <text evidence="8">The sequence shown here is derived from an EMBL/GenBank/DDBJ whole genome shotgun (WGS) entry which is preliminary data.</text>
</comment>
<comment type="pathway">
    <text evidence="2 6">Cofactor biosynthesis; tetrahydrofolate biosynthesis; 2-amino-4-hydroxy-6-hydroxymethyl-7,8-dihydropteridine diphosphate from 7,8-dihydroneopterin triphosphate: step 3/4.</text>
</comment>
<accession>A0A480ACP6</accession>
<comment type="function">
    <text evidence="6">Catalyzes the conversion of 7,8-dihydroneopterin to 6-hydroxymethyl-7,8-dihydropterin.</text>
</comment>
<dbReference type="PANTHER" id="PTHR42844:SF1">
    <property type="entry name" value="DIHYDRONEOPTERIN ALDOLASE 1-RELATED"/>
    <property type="match status" value="1"/>
</dbReference>
<name>A0A480ACP6_9CYAN</name>
<dbReference type="SUPFAM" id="SSF55620">
    <property type="entry name" value="Tetrahydrobiopterin biosynthesis enzymes-like"/>
    <property type="match status" value="1"/>
</dbReference>
<dbReference type="GO" id="GO:0005737">
    <property type="term" value="C:cytoplasm"/>
    <property type="evidence" value="ECO:0007669"/>
    <property type="project" value="TreeGrafter"/>
</dbReference>
<dbReference type="AlphaFoldDB" id="A0A480ACP6"/>
<protein>
    <recommendedName>
        <fullName evidence="6">7,8-dihydroneopterin aldolase</fullName>
        <ecNumber evidence="6">4.1.2.25</ecNumber>
    </recommendedName>
</protein>
<dbReference type="NCBIfam" id="TIGR00525">
    <property type="entry name" value="folB"/>
    <property type="match status" value="1"/>
</dbReference>
<dbReference type="EMBL" id="BJCF01000004">
    <property type="protein sequence ID" value="GCL40888.1"/>
    <property type="molecule type" value="Genomic_DNA"/>
</dbReference>
<keyword evidence="4 6" id="KW-0289">Folate biosynthesis</keyword>
<feature type="domain" description="Dihydroneopterin aldolase/epimerase" evidence="7">
    <location>
        <begin position="11"/>
        <end position="124"/>
    </location>
</feature>
<evidence type="ECO:0000256" key="5">
    <source>
        <dbReference type="ARBA" id="ARBA00023239"/>
    </source>
</evidence>
<evidence type="ECO:0000313" key="8">
    <source>
        <dbReference type="EMBL" id="GCL40888.1"/>
    </source>
</evidence>
<dbReference type="Gene3D" id="3.30.1130.10">
    <property type="match status" value="1"/>
</dbReference>
<dbReference type="EC" id="4.1.2.25" evidence="6"/>
<dbReference type="SMART" id="SM00905">
    <property type="entry name" value="FolB"/>
    <property type="match status" value="1"/>
</dbReference>
<organism evidence="8 9">
    <name type="scientific">Dolichospermum planctonicum</name>
    <dbReference type="NCBI Taxonomy" id="136072"/>
    <lineage>
        <taxon>Bacteria</taxon>
        <taxon>Bacillati</taxon>
        <taxon>Cyanobacteriota</taxon>
        <taxon>Cyanophyceae</taxon>
        <taxon>Nostocales</taxon>
        <taxon>Aphanizomenonaceae</taxon>
        <taxon>Dolichospermum</taxon>
    </lineage>
</organism>
<dbReference type="InterPro" id="IPR006157">
    <property type="entry name" value="FolB_dom"/>
</dbReference>
<dbReference type="Pfam" id="PF02152">
    <property type="entry name" value="FolB"/>
    <property type="match status" value="1"/>
</dbReference>
<dbReference type="GO" id="GO:0046656">
    <property type="term" value="P:folic acid biosynthetic process"/>
    <property type="evidence" value="ECO:0007669"/>
    <property type="project" value="UniProtKB-UniRule"/>
</dbReference>
<dbReference type="PANTHER" id="PTHR42844">
    <property type="entry name" value="DIHYDRONEOPTERIN ALDOLASE 1-RELATED"/>
    <property type="match status" value="1"/>
</dbReference>
<keyword evidence="5 6" id="KW-0456">Lyase</keyword>
<evidence type="ECO:0000313" key="9">
    <source>
        <dbReference type="Proteomes" id="UP000299367"/>
    </source>
</evidence>
<dbReference type="InterPro" id="IPR043133">
    <property type="entry name" value="GTP-CH-I_C/QueF"/>
</dbReference>
<sequence>MIYNQGFMDCIHLTGIRGYGYVGYLPEEKVLGQWFEVDLKLWVDLAQAAQTDAIKDTVDYRSVISLVQNLLKTSKFDLLERLAGAIADAILEESSLTTQVQVTLIKPAAPIPDFDGNIRIELTRSKSNL</sequence>
<evidence type="ECO:0000256" key="1">
    <source>
        <dbReference type="ARBA" id="ARBA00001353"/>
    </source>
</evidence>
<evidence type="ECO:0000256" key="3">
    <source>
        <dbReference type="ARBA" id="ARBA00005708"/>
    </source>
</evidence>
<dbReference type="UniPathway" id="UPA00077">
    <property type="reaction ID" value="UER00154"/>
</dbReference>